<dbReference type="Gene3D" id="3.30.470.30">
    <property type="entry name" value="DNA ligase/mRNA capping enzyme"/>
    <property type="match status" value="2"/>
</dbReference>
<dbReference type="PANTHER" id="PTHR42850">
    <property type="entry name" value="METALLOPHOSPHOESTERASE"/>
    <property type="match status" value="1"/>
</dbReference>
<proteinExistence type="predicted"/>
<dbReference type="InterPro" id="IPR029052">
    <property type="entry name" value="Metallo-depent_PP-like"/>
</dbReference>
<dbReference type="AlphaFoldDB" id="M0QJE0"/>
<dbReference type="Gene3D" id="3.60.21.10">
    <property type="match status" value="1"/>
</dbReference>
<dbReference type="CDD" id="cd07423">
    <property type="entry name" value="MPP_Prp_like"/>
    <property type="match status" value="1"/>
</dbReference>
<dbReference type="InterPro" id="IPR006186">
    <property type="entry name" value="Ser/Thr-sp_prot-phosphatase"/>
</dbReference>
<dbReference type="PRINTS" id="PR00114">
    <property type="entry name" value="STPHPHTASE"/>
</dbReference>
<dbReference type="Proteomes" id="UP000011666">
    <property type="component" value="Unassembled WGS sequence"/>
</dbReference>
<comment type="caution">
    <text evidence="3">The sequence shown here is derived from an EMBL/GenBank/DDBJ whole genome shotgun (WGS) entry which is preliminary data.</text>
</comment>
<evidence type="ECO:0000313" key="3">
    <source>
        <dbReference type="EMBL" id="GAC68745.1"/>
    </source>
</evidence>
<dbReference type="GO" id="GO:0005737">
    <property type="term" value="C:cytoplasm"/>
    <property type="evidence" value="ECO:0007669"/>
    <property type="project" value="TreeGrafter"/>
</dbReference>
<dbReference type="Gene3D" id="3.40.50.300">
    <property type="entry name" value="P-loop containing nucleotide triphosphate hydrolases"/>
    <property type="match status" value="1"/>
</dbReference>
<evidence type="ECO:0000259" key="2">
    <source>
        <dbReference type="Pfam" id="PF16542"/>
    </source>
</evidence>
<evidence type="ECO:0000259" key="1">
    <source>
        <dbReference type="Pfam" id="PF00149"/>
    </source>
</evidence>
<dbReference type="InterPro" id="IPR027417">
    <property type="entry name" value="P-loop_NTPase"/>
</dbReference>
<accession>M0QJE0</accession>
<feature type="domain" description="Polynucleotide kinase-phosphatase ligase" evidence="2">
    <location>
        <begin position="494"/>
        <end position="869"/>
    </location>
</feature>
<dbReference type="InterPro" id="IPR050126">
    <property type="entry name" value="Ap4A_hydrolase"/>
</dbReference>
<feature type="domain" description="Calcineurin-like phosphoesterase" evidence="1">
    <location>
        <begin position="198"/>
        <end position="404"/>
    </location>
</feature>
<dbReference type="PANTHER" id="PTHR42850:SF7">
    <property type="entry name" value="BIS(5'-NUCLEOSYL)-TETRAPHOSPHATASE PRPE [ASYMMETRICAL]"/>
    <property type="match status" value="1"/>
</dbReference>
<dbReference type="Pfam" id="PF00149">
    <property type="entry name" value="Metallophos"/>
    <property type="match status" value="1"/>
</dbReference>
<dbReference type="STRING" id="1223545.GS4_18_00330"/>
<dbReference type="EMBL" id="BANX01000018">
    <property type="protein sequence ID" value="GAC68745.1"/>
    <property type="molecule type" value="Genomic_DNA"/>
</dbReference>
<dbReference type="InterPro" id="IPR041780">
    <property type="entry name" value="MPP_PrpE-like"/>
</dbReference>
<dbReference type="SUPFAM" id="SSF52540">
    <property type="entry name" value="P-loop containing nucleoside triphosphate hydrolases"/>
    <property type="match status" value="1"/>
</dbReference>
<dbReference type="SUPFAM" id="SSF56091">
    <property type="entry name" value="DNA ligase/mRNA capping enzyme, catalytic domain"/>
    <property type="match status" value="1"/>
</dbReference>
<dbReference type="NCBIfam" id="TIGR04075">
    <property type="entry name" value="bacter_Pnkp"/>
    <property type="match status" value="1"/>
</dbReference>
<dbReference type="InterPro" id="IPR024028">
    <property type="entry name" value="PNKP_bac"/>
</dbReference>
<keyword evidence="4" id="KW-1185">Reference proteome</keyword>
<dbReference type="Pfam" id="PF13671">
    <property type="entry name" value="AAA_33"/>
    <property type="match status" value="1"/>
</dbReference>
<dbReference type="OrthoDB" id="9807890at2"/>
<dbReference type="InterPro" id="IPR032380">
    <property type="entry name" value="PNKP_ligase_dom"/>
</dbReference>
<sequence>MTDENAVFPVDDAASPVTATGLDIPALCLVVLVGVSGAGKSTFARRVFQETEVLSSDAFRGLVADDPTDQSATTDAFSVIFDVAARRLRRGLLTVVDATSVRPEDRRALVDLAKEHDVFAVAIVLDVPLDELTRRTAGRTDVDGGVVVRQHRLLRRYGRGLRKEGFRFVHILEGVDAIDAASITRTRLFSDRTDETGPFDIIGDVHGCHAELVELLERLGWRPAPRPDGAAVATMEDHPDGRRVIFVGDLVDRGPDTPAVLRLVMSMVAAGQAICVRGNHEEKLLKALRQRTGSGRDRGRLTMNHGLAESLAQLAREPDDFVAAVITFLDGLVSHYLFDGGRLVVAHAGLAERYHGRSSGRVRSLAMYGETSGEVDRHGFPIRIDWARDYRGAAAVVYGHTPVPAVGWVNNTLCIDTGCVFGGRLTALRHPERETVAVSAHETYWEPERPMGYGDSDADARVRARVRLDDVAGKRVITTRLGPSVTVRAEHAASALEVMSRYAVDPRWLRYLPPTMSPVGGRSPGLLEDPDAAFDFYARSGVAEVICEEKHMGSRAMVVVTRDQAAAASAFGVVDGLGAIVTRTGRTFFDAPTTADLLDRTRDAASGVLDTLQSDWLILDAELLPWNIKGEGLIRDHFAAVSAAAGAELDLFRTELSAAADRGLDVGEMLAATQDRRRDVDAFTAAYGRYVDATATIADVRIAPFEILAHGAGAGGVTAETQPHSWHLDVADQLVEADPSLFASTRRCVVDVGDPASRAAGGRWWTELTAAGGEGMVVKPAANAVRDDKGRVVAPGVKVRSSEYLRIIYGPSYLDRLEVLRERDLRHKRSMALREYLLGREALARHVAGEPLWRVHECVFGLLALESEPVDSRL</sequence>
<gene>
    <name evidence="3" type="primary">prpA</name>
    <name evidence="3" type="ORF">GS4_18_00330</name>
</gene>
<dbReference type="InterPro" id="IPR004843">
    <property type="entry name" value="Calcineurin-like_PHP"/>
</dbReference>
<evidence type="ECO:0000313" key="4">
    <source>
        <dbReference type="Proteomes" id="UP000011666"/>
    </source>
</evidence>
<protein>
    <submittedName>
        <fullName evidence="3">Serine/threonine protein phosphatase PrpA</fullName>
    </submittedName>
</protein>
<dbReference type="SUPFAM" id="SSF56300">
    <property type="entry name" value="Metallo-dependent phosphatases"/>
    <property type="match status" value="1"/>
</dbReference>
<dbReference type="eggNOG" id="COG4639">
    <property type="taxonomic scope" value="Bacteria"/>
</dbReference>
<dbReference type="GO" id="GO:0016791">
    <property type="term" value="F:phosphatase activity"/>
    <property type="evidence" value="ECO:0007669"/>
    <property type="project" value="TreeGrafter"/>
</dbReference>
<organism evidence="3 4">
    <name type="scientific">Gordonia soli NBRC 108243</name>
    <dbReference type="NCBI Taxonomy" id="1223545"/>
    <lineage>
        <taxon>Bacteria</taxon>
        <taxon>Bacillati</taxon>
        <taxon>Actinomycetota</taxon>
        <taxon>Actinomycetes</taxon>
        <taxon>Mycobacteriales</taxon>
        <taxon>Gordoniaceae</taxon>
        <taxon>Gordonia</taxon>
    </lineage>
</organism>
<dbReference type="eggNOG" id="COG0639">
    <property type="taxonomic scope" value="Bacteria"/>
</dbReference>
<reference evidence="3 4" key="1">
    <citation type="submission" date="2013-01" db="EMBL/GenBank/DDBJ databases">
        <title>Whole genome shotgun sequence of Gordonia soli NBRC 108243.</title>
        <authorList>
            <person name="Isaki-Nakamura S."/>
            <person name="Hosoyama A."/>
            <person name="Tsuchikane K."/>
            <person name="Ando Y."/>
            <person name="Baba S."/>
            <person name="Ohji S."/>
            <person name="Hamada M."/>
            <person name="Tamura T."/>
            <person name="Yamazoe A."/>
            <person name="Yamazaki S."/>
            <person name="Fujita N."/>
        </authorList>
    </citation>
    <scope>NUCLEOTIDE SEQUENCE [LARGE SCALE GENOMIC DNA]</scope>
    <source>
        <strain evidence="3 4">NBRC 108243</strain>
    </source>
</reference>
<dbReference type="RefSeq" id="WP_007621150.1">
    <property type="nucleotide sequence ID" value="NZ_BANX01000018.1"/>
</dbReference>
<name>M0QJE0_9ACTN</name>
<dbReference type="Pfam" id="PF16542">
    <property type="entry name" value="PNKP_ligase"/>
    <property type="match status" value="1"/>
</dbReference>